<dbReference type="RefSeq" id="WP_066431131.1">
    <property type="nucleotide sequence ID" value="NZ_CP014227.1"/>
</dbReference>
<dbReference type="SUPFAM" id="SSF53300">
    <property type="entry name" value="vWA-like"/>
    <property type="match status" value="1"/>
</dbReference>
<feature type="compositionally biased region" description="Polar residues" evidence="4">
    <location>
        <begin position="32"/>
        <end position="44"/>
    </location>
</feature>
<dbReference type="InterPro" id="IPR056861">
    <property type="entry name" value="HMCN1-like_VWA"/>
</dbReference>
<keyword evidence="2" id="KW-0964">Secreted</keyword>
<feature type="compositionally biased region" description="Basic and acidic residues" evidence="4">
    <location>
        <begin position="45"/>
        <end position="54"/>
    </location>
</feature>
<feature type="region of interest" description="Disordered" evidence="4">
    <location>
        <begin position="81"/>
        <end position="131"/>
    </location>
</feature>
<sequence length="462" mass="51965">MKNISYFLLLCLALLIGACGNRNAYKRVDRGSSTTEYPYESSVTEYREENREESSGELAEIAVVGYGEKSTKRKPFKIAGDVSRSDESTMSAKMSVEKDVATSKPAKHTEPKHPKRRPESDPQPQSGLVTAGEWNDLNSWDFYQKTLNKNEFASFPEHWQMYTNHRIAVLVTANGKPAVNVTVALYRNNTLLWTAKTDNTGKAELWVSAFQKEKELNTEHLRLKVNDQWVSTEKAISENTLNRIALKNEVKKASNEVQIAFMVDATGSMSDELEFLKMDLKNVISKVEEGNKNLKISTATVFYRDEGDEYVVKHSDFTKDINKTIQFINSQKADGGGDFPEAVHSALNQLNKLQWDGEARTRIAFLVLDAPPHHEDKVLKSVQASVKTAAEKGIKLIPIVASGIDKPTEFLMRFMAIYTNGTYVFITDDSGIGNAHLEPSVGEYQVEKLSDLMIRLIKKYTE</sequence>
<evidence type="ECO:0000313" key="6">
    <source>
        <dbReference type="EMBL" id="AMD85977.1"/>
    </source>
</evidence>
<dbReference type="KEGG" id="chg:AXF12_10915"/>
<gene>
    <name evidence="6" type="ORF">AXF12_10915</name>
    <name evidence="7" type="ORF">SAMEA44541418_01969</name>
</gene>
<evidence type="ECO:0000256" key="1">
    <source>
        <dbReference type="ARBA" id="ARBA00004613"/>
    </source>
</evidence>
<reference evidence="7 9" key="2">
    <citation type="submission" date="2017-06" db="EMBL/GenBank/DDBJ databases">
        <authorList>
            <consortium name="Pathogen Informatics"/>
        </authorList>
    </citation>
    <scope>NUCLEOTIDE SEQUENCE [LARGE SCALE GENOMIC DNA]</scope>
    <source>
        <strain evidence="7 9">NCTC12947</strain>
    </source>
</reference>
<evidence type="ECO:0000256" key="4">
    <source>
        <dbReference type="SAM" id="MobiDB-lite"/>
    </source>
</evidence>
<organism evidence="7 9">
    <name type="scientific">Capnocytophaga haemolytica</name>
    <dbReference type="NCBI Taxonomy" id="45243"/>
    <lineage>
        <taxon>Bacteria</taxon>
        <taxon>Pseudomonadati</taxon>
        <taxon>Bacteroidota</taxon>
        <taxon>Flavobacteriia</taxon>
        <taxon>Flavobacteriales</taxon>
        <taxon>Flavobacteriaceae</taxon>
        <taxon>Capnocytophaga</taxon>
    </lineage>
</organism>
<dbReference type="PROSITE" id="PS51257">
    <property type="entry name" value="PROKAR_LIPOPROTEIN"/>
    <property type="match status" value="1"/>
</dbReference>
<name>A0AAX2H022_9FLAO</name>
<evidence type="ECO:0000313" key="9">
    <source>
        <dbReference type="Proteomes" id="UP000215539"/>
    </source>
</evidence>
<evidence type="ECO:0000259" key="5">
    <source>
        <dbReference type="PROSITE" id="PS50234"/>
    </source>
</evidence>
<dbReference type="InterPro" id="IPR002035">
    <property type="entry name" value="VWF_A"/>
</dbReference>
<dbReference type="InterPro" id="IPR052969">
    <property type="entry name" value="Thr-specific_kinase-like"/>
</dbReference>
<evidence type="ECO:0000256" key="2">
    <source>
        <dbReference type="ARBA" id="ARBA00022525"/>
    </source>
</evidence>
<dbReference type="Pfam" id="PF25106">
    <property type="entry name" value="VWA_4"/>
    <property type="match status" value="1"/>
</dbReference>
<keyword evidence="3" id="KW-0732">Signal</keyword>
<dbReference type="PANTHER" id="PTHR47763">
    <property type="entry name" value="ALPHA-PROTEIN KINASE VWKA"/>
    <property type="match status" value="1"/>
</dbReference>
<dbReference type="PROSITE" id="PS50234">
    <property type="entry name" value="VWFA"/>
    <property type="match status" value="1"/>
</dbReference>
<evidence type="ECO:0000313" key="7">
    <source>
        <dbReference type="EMBL" id="SNV15005.1"/>
    </source>
</evidence>
<dbReference type="InterPro" id="IPR036465">
    <property type="entry name" value="vWFA_dom_sf"/>
</dbReference>
<evidence type="ECO:0000313" key="8">
    <source>
        <dbReference type="Proteomes" id="UP000065822"/>
    </source>
</evidence>
<dbReference type="AlphaFoldDB" id="A0AAX2H022"/>
<proteinExistence type="predicted"/>
<dbReference type="Gene3D" id="3.40.50.410">
    <property type="entry name" value="von Willebrand factor, type A domain"/>
    <property type="match status" value="1"/>
</dbReference>
<feature type="domain" description="VWFA" evidence="5">
    <location>
        <begin position="258"/>
        <end position="449"/>
    </location>
</feature>
<dbReference type="GO" id="GO:0005737">
    <property type="term" value="C:cytoplasm"/>
    <property type="evidence" value="ECO:0007669"/>
    <property type="project" value="TreeGrafter"/>
</dbReference>
<dbReference type="Proteomes" id="UP000215539">
    <property type="component" value="Chromosome 1"/>
</dbReference>
<dbReference type="Proteomes" id="UP000065822">
    <property type="component" value="Chromosome"/>
</dbReference>
<evidence type="ECO:0000256" key="3">
    <source>
        <dbReference type="ARBA" id="ARBA00022729"/>
    </source>
</evidence>
<reference evidence="6 8" key="1">
    <citation type="submission" date="2016-02" db="EMBL/GenBank/DDBJ databases">
        <authorList>
            <person name="Holder M.E."/>
            <person name="Ajami N.J."/>
            <person name="Petrosino J.F."/>
        </authorList>
    </citation>
    <scope>NUCLEOTIDE SEQUENCE [LARGE SCALE GENOMIC DNA]</scope>
    <source>
        <strain evidence="6 8">CCUG 32990</strain>
    </source>
</reference>
<feature type="region of interest" description="Disordered" evidence="4">
    <location>
        <begin position="32"/>
        <end position="54"/>
    </location>
</feature>
<dbReference type="PANTHER" id="PTHR47763:SF1">
    <property type="entry name" value="DUF659 DOMAIN-CONTAINING PROTEIN"/>
    <property type="match status" value="1"/>
</dbReference>
<accession>A0AAX2H022</accession>
<dbReference type="CDD" id="cd00198">
    <property type="entry name" value="vWFA"/>
    <property type="match status" value="1"/>
</dbReference>
<keyword evidence="8" id="KW-1185">Reference proteome</keyword>
<protein>
    <submittedName>
        <fullName evidence="7">Marine proteobacterial sortase target protein</fullName>
    </submittedName>
</protein>
<feature type="compositionally biased region" description="Basic and acidic residues" evidence="4">
    <location>
        <begin position="95"/>
        <end position="120"/>
    </location>
</feature>
<dbReference type="GO" id="GO:0004674">
    <property type="term" value="F:protein serine/threonine kinase activity"/>
    <property type="evidence" value="ECO:0007669"/>
    <property type="project" value="TreeGrafter"/>
</dbReference>
<dbReference type="EMBL" id="CP014227">
    <property type="protein sequence ID" value="AMD85977.1"/>
    <property type="molecule type" value="Genomic_DNA"/>
</dbReference>
<comment type="subcellular location">
    <subcellularLocation>
        <location evidence="1">Secreted</location>
    </subcellularLocation>
</comment>
<dbReference type="EMBL" id="LT906449">
    <property type="protein sequence ID" value="SNV15005.1"/>
    <property type="molecule type" value="Genomic_DNA"/>
</dbReference>